<dbReference type="Proteomes" id="UP000032232">
    <property type="component" value="Unassembled WGS sequence"/>
</dbReference>
<gene>
    <name evidence="1" type="ORF">jaqu_14370</name>
</gene>
<name>A0A0D1DAI0_9RHOB</name>
<keyword evidence="2" id="KW-1185">Reference proteome</keyword>
<evidence type="ECO:0000313" key="2">
    <source>
        <dbReference type="Proteomes" id="UP000032232"/>
    </source>
</evidence>
<accession>A0A0D1DAI0</accession>
<proteinExistence type="predicted"/>
<reference evidence="1 2" key="1">
    <citation type="submission" date="2015-02" db="EMBL/GenBank/DDBJ databases">
        <title>Genome Sequence of Jannaschia aquimarina DSM28248, a member of the Roseobacter clade.</title>
        <authorList>
            <person name="Voget S."/>
            <person name="Daniel R."/>
        </authorList>
    </citation>
    <scope>NUCLEOTIDE SEQUENCE [LARGE SCALE GENOMIC DNA]</scope>
    <source>
        <strain evidence="1 2">GSW-M26</strain>
    </source>
</reference>
<dbReference type="STRING" id="935700.jaqu_14370"/>
<protein>
    <submittedName>
        <fullName evidence="1">Uncharacterized protein</fullName>
    </submittedName>
</protein>
<dbReference type="EMBL" id="JYFE01000025">
    <property type="protein sequence ID" value="KIT16938.1"/>
    <property type="molecule type" value="Genomic_DNA"/>
</dbReference>
<dbReference type="AlphaFoldDB" id="A0A0D1DAI0"/>
<dbReference type="PATRIC" id="fig|935700.4.peg.1488"/>
<comment type="caution">
    <text evidence="1">The sequence shown here is derived from an EMBL/GenBank/DDBJ whole genome shotgun (WGS) entry which is preliminary data.</text>
</comment>
<organism evidence="1 2">
    <name type="scientific">Jannaschia aquimarina</name>
    <dbReference type="NCBI Taxonomy" id="935700"/>
    <lineage>
        <taxon>Bacteria</taxon>
        <taxon>Pseudomonadati</taxon>
        <taxon>Pseudomonadota</taxon>
        <taxon>Alphaproteobacteria</taxon>
        <taxon>Rhodobacterales</taxon>
        <taxon>Roseobacteraceae</taxon>
        <taxon>Jannaschia</taxon>
    </lineage>
</organism>
<dbReference type="RefSeq" id="WP_043918265.1">
    <property type="nucleotide sequence ID" value="NZ_FZPF01000006.1"/>
</dbReference>
<sequence length="77" mass="8108">MYRLIPLILLLTACQGAGPEAAVTTPEAADPRLPAAVLASLPQDVPPTDVRQQDGCWVYDLAGLTIPVTRNGVPICL</sequence>
<evidence type="ECO:0000313" key="1">
    <source>
        <dbReference type="EMBL" id="KIT16938.1"/>
    </source>
</evidence>